<evidence type="ECO:0000259" key="2">
    <source>
        <dbReference type="Pfam" id="PF02371"/>
    </source>
</evidence>
<evidence type="ECO:0000259" key="1">
    <source>
        <dbReference type="Pfam" id="PF01548"/>
    </source>
</evidence>
<dbReference type="GO" id="GO:0006313">
    <property type="term" value="P:DNA transposition"/>
    <property type="evidence" value="ECO:0007669"/>
    <property type="project" value="InterPro"/>
</dbReference>
<accession>H1XZY2</accession>
<evidence type="ECO:0000313" key="4">
    <source>
        <dbReference type="Proteomes" id="UP000002774"/>
    </source>
</evidence>
<name>H1XZY2_9SPHI</name>
<dbReference type="PANTHER" id="PTHR33055">
    <property type="entry name" value="TRANSPOSASE FOR INSERTION SEQUENCE ELEMENT IS1111A"/>
    <property type="match status" value="1"/>
</dbReference>
<dbReference type="PANTHER" id="PTHR33055:SF15">
    <property type="entry name" value="TRANSPOSASE-RELATED"/>
    <property type="match status" value="1"/>
</dbReference>
<sequence length="354" mass="40404">MKQGTQLDFSGQTIFVGIDVHKKSWKVSLRSTHMELKTFSQEPSPKALSGHLQQNYPSADYRLVYEAGFCGFGYQRQFSELGMSCIVVNPADVPLTDKEKQRKSDTVDCRKLSKTLSEGALKGIFVPGIEQQDDRGIIRVYQQMIKDQTRYKNQIKGWLNFQDQSVAVDTDKYWSNHYICLLKALCLPPSARINLDILLQGYQQTRIMVLTATREVRALSRQPRYQQIIELIRTIPGIGEITALLLVTEIGDIERFDSLDALCGYVGLVPDIHSSGDQKIILGLTKRAHHQLREKLIEASWIAVRLDPAMTLAFNNLCKRMKKNKAIIRIAKKMLNRIRFVMKNQKPYVTSVVK</sequence>
<protein>
    <submittedName>
        <fullName evidence="3">Transposase IS116/IS110/IS902 family protein</fullName>
    </submittedName>
</protein>
<dbReference type="STRING" id="714943.Mucpa_3726"/>
<dbReference type="OrthoDB" id="964423at2"/>
<dbReference type="Pfam" id="PF02371">
    <property type="entry name" value="Transposase_20"/>
    <property type="match status" value="1"/>
</dbReference>
<dbReference type="GO" id="GO:0004803">
    <property type="term" value="F:transposase activity"/>
    <property type="evidence" value="ECO:0007669"/>
    <property type="project" value="InterPro"/>
</dbReference>
<dbReference type="InterPro" id="IPR003346">
    <property type="entry name" value="Transposase_20"/>
</dbReference>
<proteinExistence type="predicted"/>
<keyword evidence="4" id="KW-1185">Reference proteome</keyword>
<dbReference type="eggNOG" id="COG3547">
    <property type="taxonomic scope" value="Bacteria"/>
</dbReference>
<dbReference type="InterPro" id="IPR002525">
    <property type="entry name" value="Transp_IS110-like_N"/>
</dbReference>
<dbReference type="NCBIfam" id="NF033542">
    <property type="entry name" value="transpos_IS110"/>
    <property type="match status" value="1"/>
</dbReference>
<gene>
    <name evidence="3" type="ORF">Mucpa_3726</name>
</gene>
<reference evidence="3" key="1">
    <citation type="submission" date="2011-09" db="EMBL/GenBank/DDBJ databases">
        <title>The permanent draft genome of Mucilaginibacter paludis DSM 18603.</title>
        <authorList>
            <consortium name="US DOE Joint Genome Institute (JGI-PGF)"/>
            <person name="Lucas S."/>
            <person name="Han J."/>
            <person name="Lapidus A."/>
            <person name="Bruce D."/>
            <person name="Goodwin L."/>
            <person name="Pitluck S."/>
            <person name="Peters L."/>
            <person name="Kyrpides N."/>
            <person name="Mavromatis K."/>
            <person name="Ivanova N."/>
            <person name="Mikhailova N."/>
            <person name="Held B."/>
            <person name="Detter J.C."/>
            <person name="Tapia R."/>
            <person name="Han C."/>
            <person name="Land M."/>
            <person name="Hauser L."/>
            <person name="Markowitz V."/>
            <person name="Cheng J.-F."/>
            <person name="Hugenholtz P."/>
            <person name="Woyke T."/>
            <person name="Wu D."/>
            <person name="Tindall B."/>
            <person name="Brambilla E."/>
            <person name="Klenk H.-P."/>
            <person name="Eisen J.A."/>
        </authorList>
    </citation>
    <scope>NUCLEOTIDE SEQUENCE [LARGE SCALE GENOMIC DNA]</scope>
    <source>
        <strain evidence="3">DSM 18603</strain>
    </source>
</reference>
<dbReference type="GO" id="GO:0003677">
    <property type="term" value="F:DNA binding"/>
    <property type="evidence" value="ECO:0007669"/>
    <property type="project" value="InterPro"/>
</dbReference>
<dbReference type="HOGENOM" id="CLU_036902_1_2_10"/>
<dbReference type="EMBL" id="CM001403">
    <property type="protein sequence ID" value="EHQ27824.1"/>
    <property type="molecule type" value="Genomic_DNA"/>
</dbReference>
<feature type="domain" description="Transposase IS116/IS110/IS902 C-terminal" evidence="2">
    <location>
        <begin position="230"/>
        <end position="310"/>
    </location>
</feature>
<dbReference type="RefSeq" id="WP_008508416.1">
    <property type="nucleotide sequence ID" value="NZ_CM001403.1"/>
</dbReference>
<dbReference type="AlphaFoldDB" id="H1XZY2"/>
<dbReference type="InterPro" id="IPR047650">
    <property type="entry name" value="Transpos_IS110"/>
</dbReference>
<dbReference type="Proteomes" id="UP000002774">
    <property type="component" value="Chromosome"/>
</dbReference>
<dbReference type="Pfam" id="PF01548">
    <property type="entry name" value="DEDD_Tnp_IS110"/>
    <property type="match status" value="1"/>
</dbReference>
<evidence type="ECO:0000313" key="3">
    <source>
        <dbReference type="EMBL" id="EHQ27824.1"/>
    </source>
</evidence>
<organism evidence="3 4">
    <name type="scientific">Mucilaginibacter paludis DSM 18603</name>
    <dbReference type="NCBI Taxonomy" id="714943"/>
    <lineage>
        <taxon>Bacteria</taxon>
        <taxon>Pseudomonadati</taxon>
        <taxon>Bacteroidota</taxon>
        <taxon>Sphingobacteriia</taxon>
        <taxon>Sphingobacteriales</taxon>
        <taxon>Sphingobacteriaceae</taxon>
        <taxon>Mucilaginibacter</taxon>
    </lineage>
</organism>
<feature type="domain" description="Transposase IS110-like N-terminal" evidence="1">
    <location>
        <begin position="16"/>
        <end position="160"/>
    </location>
</feature>